<feature type="region of interest" description="Disordered" evidence="4">
    <location>
        <begin position="158"/>
        <end position="194"/>
    </location>
</feature>
<dbReference type="GO" id="GO:0016020">
    <property type="term" value="C:membrane"/>
    <property type="evidence" value="ECO:0007669"/>
    <property type="project" value="InterPro"/>
</dbReference>
<dbReference type="Gene3D" id="2.40.50.260">
    <property type="entry name" value="Nucleic acid-binding protein domain"/>
    <property type="match status" value="1"/>
</dbReference>
<dbReference type="GO" id="GO:0010855">
    <property type="term" value="F:adenylate cyclase inhibitor activity"/>
    <property type="evidence" value="ECO:0007669"/>
    <property type="project" value="TreeGrafter"/>
</dbReference>
<evidence type="ECO:0000256" key="2">
    <source>
        <dbReference type="ARBA" id="ARBA00022737"/>
    </source>
</evidence>
<feature type="compositionally biased region" description="Polar residues" evidence="4">
    <location>
        <begin position="132"/>
        <end position="143"/>
    </location>
</feature>
<evidence type="ECO:0000256" key="3">
    <source>
        <dbReference type="ARBA" id="ARBA00022837"/>
    </source>
</evidence>
<dbReference type="SUPFAM" id="SSF141072">
    <property type="entry name" value="CalX-like"/>
    <property type="match status" value="1"/>
</dbReference>
<dbReference type="InterPro" id="IPR003644">
    <property type="entry name" value="Calx_beta"/>
</dbReference>
<keyword evidence="2" id="KW-0677">Repeat</keyword>
<dbReference type="EMBL" id="MW117966">
    <property type="protein sequence ID" value="QPB08109.1"/>
    <property type="molecule type" value="Genomic_DNA"/>
</dbReference>
<dbReference type="PANTHER" id="PTHR46682">
    <property type="entry name" value="ADHESION G-PROTEIN COUPLED RECEPTOR V1"/>
    <property type="match status" value="1"/>
</dbReference>
<dbReference type="GO" id="GO:0001965">
    <property type="term" value="F:G-protein alpha-subunit binding"/>
    <property type="evidence" value="ECO:0007669"/>
    <property type="project" value="TreeGrafter"/>
</dbReference>
<evidence type="ECO:0000256" key="1">
    <source>
        <dbReference type="ARBA" id="ARBA00022729"/>
    </source>
</evidence>
<dbReference type="InterPro" id="IPR026919">
    <property type="entry name" value="ADGRV1"/>
</dbReference>
<organism evidence="6 7">
    <name type="scientific">Synechococcus phage S-H9-1</name>
    <dbReference type="NCBI Taxonomy" id="2783674"/>
    <lineage>
        <taxon>Viruses</taxon>
        <taxon>Duplodnaviria</taxon>
        <taxon>Heunggongvirae</taxon>
        <taxon>Uroviricota</taxon>
        <taxon>Caudoviricetes</taxon>
        <taxon>Pantevenvirales</taxon>
        <taxon>Kyanoviridae</taxon>
        <taxon>Scyllavirus</taxon>
        <taxon>Scyllavirus aitchnine</taxon>
    </lineage>
</organism>
<proteinExistence type="predicted"/>
<dbReference type="InterPro" id="IPR038081">
    <property type="entry name" value="CalX-like_sf"/>
</dbReference>
<keyword evidence="1" id="KW-0732">Signal</keyword>
<dbReference type="GO" id="GO:0071277">
    <property type="term" value="P:cellular response to calcium ion"/>
    <property type="evidence" value="ECO:0007669"/>
    <property type="project" value="TreeGrafter"/>
</dbReference>
<dbReference type="Pfam" id="PF03160">
    <property type="entry name" value="Calx-beta"/>
    <property type="match status" value="1"/>
</dbReference>
<dbReference type="GO" id="GO:0004930">
    <property type="term" value="F:G protein-coupled receptor activity"/>
    <property type="evidence" value="ECO:0007669"/>
    <property type="project" value="InterPro"/>
</dbReference>
<evidence type="ECO:0000313" key="7">
    <source>
        <dbReference type="Proteomes" id="UP000663288"/>
    </source>
</evidence>
<keyword evidence="7" id="KW-1185">Reference proteome</keyword>
<dbReference type="Pfam" id="PF06714">
    <property type="entry name" value="Gp5_OB"/>
    <property type="match status" value="1"/>
</dbReference>
<evidence type="ECO:0000256" key="4">
    <source>
        <dbReference type="SAM" id="MobiDB-lite"/>
    </source>
</evidence>
<sequence>MDEALSRLMPQHKIGSDGFNWWVGQVEDLSENDPSVKGQFRYKVRIVGEHVKNCEITGKDDLPWAQVMMPVTAPMSAGGPVQGQPHLYEGCWVIGFYLDADKQKPIIMGALGQLIGSTGKVNEYKPDECNSFSTYMNPRSNPYTDGPSKVLTNKTETGEVLSPEPGTDATQSSAASGGSSGGNTEQSSEEDAPKAAVALRVTDDLDAEKICAKLPDGCGKESDFGEQMNIIVGDMLAEIQRNGGSFGTNLVNKATGEVSDVLEIGTKYIGKAIALVRKLLGKVKGIVINGLKKGVDALVKAILRQDENGNALTSTTEFFNNELKKLGCSMEDIGERLAEFLTDLLMEYIEEIYRMAACQVDLLVNGILNQIQSELDKLIGDLLGFISELLGPIGDVLNIVGEAVSNVLELLGITCSGGDRTCAKWRKACADGDDEDEKDEEDENFLDKLFKDLEDGIDGIFPNLKEDNTVYSCSDAYTGNPLTNTTVGFVGGTPAIGSTTSGTSQTDSLVYEIDDVIVTEGNAATFTVTRSGSINRTSSLSWTTVDSSAIGGTDYITASGVLTFGIGDSSQTLDVFTISDTITEQPETFEVYLTNVTPDPVADLCNVVFTKNVGQATIVEAVVSQPASTAAGSGATTPPSFTSVIQNPVTNLTQIFPPITPPAAGTPGGGQGGLGVNGQEYYQLSADKGVVTEGDFVTFTIDTFNVADGTAVNWVLSGTNINVSDIVGGTLVGTAVISQGSAKVVIGIEDDSTVEGTEKMTFTVAGKGISKDVLIIEAGGTGTPPNLGVGPGNPSTVINVPPPPTAGTPITDPNGGIIQIPVKNPGKPYVIPPYVVIGGLGYGATGQALLDDNGFVTEIRVTNPGFGYKLNRPTNAGLRCIIDSFTMIRPGLGYTSAPTVWVDGRNDVAEAQIDDGRVVGIRVLDRETTFDSYPEVLIIGGGGLGAKWIPSFACLDTDALAEVGSTKIGTGKYIDCP</sequence>
<evidence type="ECO:0000313" key="6">
    <source>
        <dbReference type="EMBL" id="QPB08109.1"/>
    </source>
</evidence>
<dbReference type="RefSeq" id="YP_010669525.1">
    <property type="nucleotide sequence ID" value="NC_070961.1"/>
</dbReference>
<evidence type="ECO:0000259" key="5">
    <source>
        <dbReference type="SMART" id="SM00237"/>
    </source>
</evidence>
<name>A0A873WAF3_9CAUD</name>
<keyword evidence="3" id="KW-0106">Calcium</keyword>
<dbReference type="GeneID" id="77945708"/>
<dbReference type="SUPFAM" id="SSF69255">
    <property type="entry name" value="gp5 N-terminal domain-like"/>
    <property type="match status" value="1"/>
</dbReference>
<accession>A0A873WAF3</accession>
<dbReference type="Proteomes" id="UP000663288">
    <property type="component" value="Segment"/>
</dbReference>
<feature type="region of interest" description="Disordered" evidence="4">
    <location>
        <begin position="132"/>
        <end position="151"/>
    </location>
</feature>
<reference evidence="6" key="1">
    <citation type="submission" date="2020-10" db="EMBL/GenBank/DDBJ databases">
        <title>The Isolation and Genome Sequence of a Novel Cyanophage S-H9-1 from the Yellow Sea, China.</title>
        <authorList>
            <person name="Jiang T."/>
        </authorList>
    </citation>
    <scope>NUCLEOTIDE SEQUENCE</scope>
</reference>
<protein>
    <submittedName>
        <fullName evidence="6">Baseplate hub subunit and tail lysozyme</fullName>
    </submittedName>
</protein>
<dbReference type="InterPro" id="IPR009590">
    <property type="entry name" value="Gp5_OB_N"/>
</dbReference>
<dbReference type="KEGG" id="vg:77945708"/>
<feature type="domain" description="Calx-beta" evidence="5">
    <location>
        <begin position="499"/>
        <end position="594"/>
    </location>
</feature>
<dbReference type="PANTHER" id="PTHR46682:SF1">
    <property type="entry name" value="ADHESION G-PROTEIN COUPLED RECEPTOR V1"/>
    <property type="match status" value="1"/>
</dbReference>
<dbReference type="Gene3D" id="2.60.40.2030">
    <property type="match status" value="1"/>
</dbReference>
<dbReference type="SMART" id="SM00237">
    <property type="entry name" value="Calx_beta"/>
    <property type="match status" value="1"/>
</dbReference>